<name>A0A072PSD3_9EURO</name>
<evidence type="ECO:0000256" key="1">
    <source>
        <dbReference type="ARBA" id="ARBA00003798"/>
    </source>
</evidence>
<dbReference type="GO" id="GO:0000448">
    <property type="term" value="P:cleavage in ITS2 between 5.8S rRNA and LSU-rRNA of tricistronic rRNA transcript (SSU-rRNA, 5.8S rRNA, LSU-rRNA)"/>
    <property type="evidence" value="ECO:0007669"/>
    <property type="project" value="TreeGrafter"/>
</dbReference>
<keyword evidence="11" id="KW-1185">Reference proteome</keyword>
<dbReference type="GO" id="GO:0051731">
    <property type="term" value="F:polynucleotide 5'-hydroxyl-kinase activity"/>
    <property type="evidence" value="ECO:0007669"/>
    <property type="project" value="InterPro"/>
</dbReference>
<comment type="function">
    <text evidence="1">Polynucleotide 5'-kinase involved in rRNA processing.</text>
</comment>
<evidence type="ECO:0000256" key="5">
    <source>
        <dbReference type="ARBA" id="ARBA00022679"/>
    </source>
</evidence>
<sequence length="426" mass="46617">MKSPKRFKELHLDSWRPSLASGYESSISSAPGPRLLLCGRRSSGLSTLLRCLVNRTLISDGPRRRNEQSQKAIVIDLDTSLPEFSPPGTISLVSLQTPIFGPALSHPLSIHGSSSRILKMHFLGDVEASDICNLQVECISDLLSVEKQFRRGPGNAITVILAPKWLNDVGGVVASKLWAEMAPTGIVCLDHSTASAHLRPWKSLAESTGCPIQNLPVPTSDRIALVREHDLQMQSYFHSVPSGADRVFWDGRPIMADTGAEITLGYQGRHAGVVGIALVSGHVALEDTYDVLEGSIVAIVAVKARSIGPWDDEARDAQDADDRRLDVEDRHILPGVARTEEDLPRLMTGEEGFGLPALNSECLGLGFVTRIDIAQRQIRLKAGGARHEIQERMQGQQVVLVLQKATSDGRYKTDWARREVEQIGRE</sequence>
<dbReference type="AlphaFoldDB" id="A0A072PSD3"/>
<reference evidence="10 11" key="1">
    <citation type="submission" date="2013-03" db="EMBL/GenBank/DDBJ databases">
        <title>The Genome Sequence of Exophiala aquamarina CBS 119918.</title>
        <authorList>
            <consortium name="The Broad Institute Genomics Platform"/>
            <person name="Cuomo C."/>
            <person name="de Hoog S."/>
            <person name="Gorbushina A."/>
            <person name="Walker B."/>
            <person name="Young S.K."/>
            <person name="Zeng Q."/>
            <person name="Gargeya S."/>
            <person name="Fitzgerald M."/>
            <person name="Haas B."/>
            <person name="Abouelleil A."/>
            <person name="Allen A.W."/>
            <person name="Alvarado L."/>
            <person name="Arachchi H.M."/>
            <person name="Berlin A.M."/>
            <person name="Chapman S.B."/>
            <person name="Gainer-Dewar J."/>
            <person name="Goldberg J."/>
            <person name="Griggs A."/>
            <person name="Gujja S."/>
            <person name="Hansen M."/>
            <person name="Howarth C."/>
            <person name="Imamovic A."/>
            <person name="Ireland A."/>
            <person name="Larimer J."/>
            <person name="McCowan C."/>
            <person name="Murphy C."/>
            <person name="Pearson M."/>
            <person name="Poon T.W."/>
            <person name="Priest M."/>
            <person name="Roberts A."/>
            <person name="Saif S."/>
            <person name="Shea T."/>
            <person name="Sisk P."/>
            <person name="Sykes S."/>
            <person name="Wortman J."/>
            <person name="Nusbaum C."/>
            <person name="Birren B."/>
        </authorList>
    </citation>
    <scope>NUCLEOTIDE SEQUENCE [LARGE SCALE GENOMIC DNA]</scope>
    <source>
        <strain evidence="10 11">CBS 119918</strain>
    </source>
</reference>
<keyword evidence="6" id="KW-0547">Nucleotide-binding</keyword>
<dbReference type="GeneID" id="25275596"/>
<dbReference type="GO" id="GO:0005634">
    <property type="term" value="C:nucleus"/>
    <property type="evidence" value="ECO:0007669"/>
    <property type="project" value="TreeGrafter"/>
</dbReference>
<dbReference type="PANTHER" id="PTHR12755">
    <property type="entry name" value="CLEAVAGE/POLYADENYLATION FACTOR IA SUBUNIT CLP1P"/>
    <property type="match status" value="1"/>
</dbReference>
<dbReference type="GO" id="GO:0005524">
    <property type="term" value="F:ATP binding"/>
    <property type="evidence" value="ECO:0007669"/>
    <property type="project" value="UniProtKB-KW"/>
</dbReference>
<accession>A0A072PSD3</accession>
<feature type="domain" description="Clp1 P-loop" evidence="9">
    <location>
        <begin position="39"/>
        <end position="238"/>
    </location>
</feature>
<evidence type="ECO:0000256" key="6">
    <source>
        <dbReference type="ARBA" id="ARBA00022741"/>
    </source>
</evidence>
<dbReference type="InterPro" id="IPR045116">
    <property type="entry name" value="Clp1/Grc3"/>
</dbReference>
<evidence type="ECO:0000259" key="9">
    <source>
        <dbReference type="Pfam" id="PF16575"/>
    </source>
</evidence>
<comment type="similarity">
    <text evidence="2">Belongs to the Clp1 family. NOL9/GRC3 subfamily.</text>
</comment>
<dbReference type="VEuPathDB" id="FungiDB:A1O9_00645"/>
<comment type="caution">
    <text evidence="10">The sequence shown here is derived from an EMBL/GenBank/DDBJ whole genome shotgun (WGS) entry which is preliminary data.</text>
</comment>
<evidence type="ECO:0000256" key="7">
    <source>
        <dbReference type="ARBA" id="ARBA00022777"/>
    </source>
</evidence>
<proteinExistence type="inferred from homology"/>
<protein>
    <recommendedName>
        <fullName evidence="4">Polynucleotide 5'-hydroxyl-kinase GRC3</fullName>
    </recommendedName>
    <alternativeName>
        <fullName evidence="3">Polynucleotide 5'-hydroxyl-kinase grc3</fullName>
    </alternativeName>
</protein>
<dbReference type="Gene3D" id="3.40.50.300">
    <property type="entry name" value="P-loop containing nucleotide triphosphate hydrolases"/>
    <property type="match status" value="1"/>
</dbReference>
<dbReference type="InterPro" id="IPR032319">
    <property type="entry name" value="CLP1_P"/>
</dbReference>
<keyword evidence="5" id="KW-0808">Transferase</keyword>
<dbReference type="HOGENOM" id="CLU_010345_2_0_1"/>
<evidence type="ECO:0000313" key="11">
    <source>
        <dbReference type="Proteomes" id="UP000027920"/>
    </source>
</evidence>
<dbReference type="OrthoDB" id="4054781at2759"/>
<dbReference type="RefSeq" id="XP_013265262.1">
    <property type="nucleotide sequence ID" value="XM_013409808.1"/>
</dbReference>
<evidence type="ECO:0000313" key="10">
    <source>
        <dbReference type="EMBL" id="KEF62672.1"/>
    </source>
</evidence>
<evidence type="ECO:0000256" key="3">
    <source>
        <dbReference type="ARBA" id="ARBA00018706"/>
    </source>
</evidence>
<evidence type="ECO:0000256" key="2">
    <source>
        <dbReference type="ARBA" id="ARBA00011003"/>
    </source>
</evidence>
<gene>
    <name evidence="10" type="ORF">A1O9_00645</name>
</gene>
<dbReference type="EMBL" id="AMGV01000001">
    <property type="protein sequence ID" value="KEF62672.1"/>
    <property type="molecule type" value="Genomic_DNA"/>
</dbReference>
<evidence type="ECO:0000256" key="8">
    <source>
        <dbReference type="ARBA" id="ARBA00022840"/>
    </source>
</evidence>
<dbReference type="Pfam" id="PF16575">
    <property type="entry name" value="CLP1_P"/>
    <property type="match status" value="1"/>
</dbReference>
<dbReference type="STRING" id="1182545.A0A072PSD3"/>
<dbReference type="Proteomes" id="UP000027920">
    <property type="component" value="Unassembled WGS sequence"/>
</dbReference>
<dbReference type="PANTHER" id="PTHR12755:SF3">
    <property type="entry name" value="POLYNUCLEOTIDE 5'-HYDROXYL-KINASE NOL9"/>
    <property type="match status" value="1"/>
</dbReference>
<keyword evidence="8" id="KW-0067">ATP-binding</keyword>
<evidence type="ECO:0000256" key="4">
    <source>
        <dbReference type="ARBA" id="ARBA00019824"/>
    </source>
</evidence>
<organism evidence="10 11">
    <name type="scientific">Exophiala aquamarina CBS 119918</name>
    <dbReference type="NCBI Taxonomy" id="1182545"/>
    <lineage>
        <taxon>Eukaryota</taxon>
        <taxon>Fungi</taxon>
        <taxon>Dikarya</taxon>
        <taxon>Ascomycota</taxon>
        <taxon>Pezizomycotina</taxon>
        <taxon>Eurotiomycetes</taxon>
        <taxon>Chaetothyriomycetidae</taxon>
        <taxon>Chaetothyriales</taxon>
        <taxon>Herpotrichiellaceae</taxon>
        <taxon>Exophiala</taxon>
    </lineage>
</organism>
<keyword evidence="7" id="KW-0418">Kinase</keyword>
<dbReference type="InterPro" id="IPR027417">
    <property type="entry name" value="P-loop_NTPase"/>
</dbReference>